<dbReference type="RefSeq" id="WP_007131490.1">
    <property type="nucleotide sequence ID" value="NZ_CP016809.1"/>
</dbReference>
<keyword evidence="3 6" id="KW-0132">Cell division</keyword>
<keyword evidence="8" id="KW-1185">Reference proteome</keyword>
<dbReference type="NCBIfam" id="TIGR03544">
    <property type="entry name" value="DivI1A_domain"/>
    <property type="match status" value="1"/>
</dbReference>
<organism evidence="6">
    <name type="scientific">Paenibacillus ihbetae</name>
    <dbReference type="NCBI Taxonomy" id="1870820"/>
    <lineage>
        <taxon>Bacteria</taxon>
        <taxon>Bacillati</taxon>
        <taxon>Bacillota</taxon>
        <taxon>Bacilli</taxon>
        <taxon>Bacillales</taxon>
        <taxon>Paenibacillaceae</taxon>
        <taxon>Paenibacillus</taxon>
    </lineage>
</organism>
<dbReference type="PANTHER" id="PTHR35794:SF1">
    <property type="entry name" value="CELL CYCLE PROTEIN GPSB"/>
    <property type="match status" value="1"/>
</dbReference>
<dbReference type="AlphaFoldDB" id="A0A1B2E8S8"/>
<dbReference type="InterPro" id="IPR007793">
    <property type="entry name" value="DivIVA_fam"/>
</dbReference>
<comment type="subcellular location">
    <subcellularLocation>
        <location evidence="1">Cytoplasm</location>
    </subcellularLocation>
</comment>
<reference evidence="6" key="1">
    <citation type="submission" date="2016-08" db="EMBL/GenBank/DDBJ databases">
        <title>Complete Genome Seqeunce of Paenibacillus sp. nov. IHBB 9852 from high altitute lake of Indian trans-Himalayas.</title>
        <authorList>
            <person name="Kiran S."/>
            <person name="Swarnkar M.K."/>
            <person name="Rana A."/>
            <person name="Tewari R."/>
            <person name="Gulati A."/>
        </authorList>
    </citation>
    <scope>NUCLEOTIDE SEQUENCE [LARGE SCALE GENOMIC DNA]</scope>
    <source>
        <strain evidence="6">IHBB 9852</strain>
    </source>
</reference>
<dbReference type="KEGG" id="pib:BBD41_29035"/>
<dbReference type="PANTHER" id="PTHR35794">
    <property type="entry name" value="CELL DIVISION PROTEIN DIVIVA"/>
    <property type="match status" value="1"/>
</dbReference>
<reference evidence="7 8" key="2">
    <citation type="submission" date="2016-12" db="EMBL/GenBank/DDBJ databases">
        <title>Genome sequencing and description of Paenibacillus sp. nov. from high altitude lake in the Indian Trans- Himalayas.</title>
        <authorList>
            <person name="Kiran S."/>
            <person name="Swarnkar M.K."/>
            <person name="Rana A."/>
            <person name="Tewari R."/>
            <person name="Gulati A."/>
        </authorList>
    </citation>
    <scope>NUCLEOTIDE SEQUENCE [LARGE SCALE GENOMIC DNA]</scope>
    <source>
        <strain evidence="7 8">IHBB 9951</strain>
    </source>
</reference>
<dbReference type="Proteomes" id="UP000189059">
    <property type="component" value="Unassembled WGS sequence"/>
</dbReference>
<evidence type="ECO:0000256" key="1">
    <source>
        <dbReference type="ARBA" id="ARBA00004496"/>
    </source>
</evidence>
<keyword evidence="2" id="KW-0963">Cytoplasm</keyword>
<keyword evidence="4" id="KW-0175">Coiled coil</keyword>
<dbReference type="EMBL" id="CP016809">
    <property type="protein sequence ID" value="ANY76292.1"/>
    <property type="molecule type" value="Genomic_DNA"/>
</dbReference>
<accession>A0A1B2E8S8</accession>
<proteinExistence type="predicted"/>
<dbReference type="Pfam" id="PF05103">
    <property type="entry name" value="DivIVA"/>
    <property type="match status" value="1"/>
</dbReference>
<keyword evidence="5" id="KW-0131">Cell cycle</keyword>
<dbReference type="EMBL" id="MRVI01000001">
    <property type="protein sequence ID" value="OOC61565.1"/>
    <property type="molecule type" value="Genomic_DNA"/>
</dbReference>
<evidence type="ECO:0000256" key="4">
    <source>
        <dbReference type="ARBA" id="ARBA00023054"/>
    </source>
</evidence>
<protein>
    <submittedName>
        <fullName evidence="6">Cell division protein DivIVA</fullName>
    </submittedName>
</protein>
<evidence type="ECO:0000313" key="7">
    <source>
        <dbReference type="EMBL" id="OOC61565.1"/>
    </source>
</evidence>
<sequence length="97" mass="11656">MEKERLLRKPTEQGIELTPLEIHMHEFDHRLRGYDQDQVNDYLDRIIKDYETYNKIIKELQEYVVMLLNHATPSSVPAGLHQRLRELEIHCFGRPKD</sequence>
<evidence type="ECO:0000256" key="5">
    <source>
        <dbReference type="ARBA" id="ARBA00023306"/>
    </source>
</evidence>
<dbReference type="GO" id="GO:0051301">
    <property type="term" value="P:cell division"/>
    <property type="evidence" value="ECO:0007669"/>
    <property type="project" value="UniProtKB-KW"/>
</dbReference>
<evidence type="ECO:0000256" key="2">
    <source>
        <dbReference type="ARBA" id="ARBA00022490"/>
    </source>
</evidence>
<dbReference type="InterPro" id="IPR019933">
    <property type="entry name" value="DivIVA_domain"/>
</dbReference>
<evidence type="ECO:0000256" key="3">
    <source>
        <dbReference type="ARBA" id="ARBA00022618"/>
    </source>
</evidence>
<name>A0A1B2E8S8_9BACL</name>
<dbReference type="GeneID" id="95408124"/>
<gene>
    <name evidence="7" type="ORF">BBD40_06630</name>
    <name evidence="6" type="ORF">BBD41_29035</name>
</gene>
<evidence type="ECO:0000313" key="6">
    <source>
        <dbReference type="EMBL" id="ANY76292.1"/>
    </source>
</evidence>
<dbReference type="Gene3D" id="6.10.250.660">
    <property type="match status" value="1"/>
</dbReference>
<dbReference type="GO" id="GO:0005737">
    <property type="term" value="C:cytoplasm"/>
    <property type="evidence" value="ECO:0007669"/>
    <property type="project" value="UniProtKB-SubCell"/>
</dbReference>
<evidence type="ECO:0000313" key="8">
    <source>
        <dbReference type="Proteomes" id="UP000189059"/>
    </source>
</evidence>